<sequence>MNKAKINTFLCAIALMFVAQNAYSAFAYLQDDPSSEDQQTSERDILFSNTSLMNGPMENMAPRTQSRAFNPLVASENIDNYSIYQQATVHQEPLSEVIDTIYPSTQVMHEMGVFSFKGITSVDDGYNETYSF</sequence>
<dbReference type="EMBL" id="CP065217">
    <property type="protein sequence ID" value="QPL52905.1"/>
    <property type="molecule type" value="Genomic_DNA"/>
</dbReference>
<protein>
    <submittedName>
        <fullName evidence="2">Uncharacterized protein</fullName>
    </submittedName>
</protein>
<dbReference type="Proteomes" id="UP000594435">
    <property type="component" value="Chromosome 1"/>
</dbReference>
<feature type="chain" id="PRO_5042527661" evidence="1">
    <location>
        <begin position="28"/>
        <end position="132"/>
    </location>
</feature>
<feature type="signal peptide" evidence="1">
    <location>
        <begin position="1"/>
        <end position="27"/>
    </location>
</feature>
<organism evidence="2 3">
    <name type="scientific">Vibrio navarrensis</name>
    <dbReference type="NCBI Taxonomy" id="29495"/>
    <lineage>
        <taxon>Bacteria</taxon>
        <taxon>Pseudomonadati</taxon>
        <taxon>Pseudomonadota</taxon>
        <taxon>Gammaproteobacteria</taxon>
        <taxon>Vibrionales</taxon>
        <taxon>Vibrionaceae</taxon>
        <taxon>Vibrio</taxon>
    </lineage>
</organism>
<evidence type="ECO:0000313" key="3">
    <source>
        <dbReference type="Proteomes" id="UP000594435"/>
    </source>
</evidence>
<dbReference type="AlphaFoldDB" id="A0AAJ4I9R4"/>
<evidence type="ECO:0000256" key="1">
    <source>
        <dbReference type="SAM" id="SignalP"/>
    </source>
</evidence>
<accession>A0AAJ4I9R4</accession>
<gene>
    <name evidence="2" type="ORF">I3X05_12975</name>
</gene>
<reference evidence="2 3" key="1">
    <citation type="submission" date="2020-11" db="EMBL/GenBank/DDBJ databases">
        <title>Complete and Circularized Genome Assembly of a human isolate of Vibrio navarrensis biotype pommerensis with MiSeq and MinION Sequence Data.</title>
        <authorList>
            <person name="Schwartz K."/>
            <person name="Borowiak M."/>
            <person name="Deneke C."/>
            <person name="Balau V."/>
            <person name="Metelmann C."/>
            <person name="Strauch E."/>
        </authorList>
    </citation>
    <scope>NUCLEOTIDE SEQUENCE [LARGE SCALE GENOMIC DNA]</scope>
    <source>
        <strain evidence="2 3">20-VB00237</strain>
    </source>
</reference>
<proteinExistence type="predicted"/>
<keyword evidence="1" id="KW-0732">Signal</keyword>
<evidence type="ECO:0000313" key="2">
    <source>
        <dbReference type="EMBL" id="QPL52905.1"/>
    </source>
</evidence>
<name>A0AAJ4I9R4_9VIBR</name>
<dbReference type="RefSeq" id="WP_045570260.1">
    <property type="nucleotide sequence ID" value="NZ_CP065217.1"/>
</dbReference>